<comment type="caution">
    <text evidence="6">The sequence shown here is derived from an EMBL/GenBank/DDBJ whole genome shotgun (WGS) entry which is preliminary data.</text>
</comment>
<evidence type="ECO:0000259" key="4">
    <source>
        <dbReference type="Pfam" id="PF08669"/>
    </source>
</evidence>
<keyword evidence="7" id="KW-1185">Reference proteome</keyword>
<evidence type="ECO:0000259" key="5">
    <source>
        <dbReference type="Pfam" id="PF16350"/>
    </source>
</evidence>
<dbReference type="InterPro" id="IPR036188">
    <property type="entry name" value="FAD/NAD-bd_sf"/>
</dbReference>
<dbReference type="RefSeq" id="WP_048553802.1">
    <property type="nucleotide sequence ID" value="NZ_HF570958.1"/>
</dbReference>
<dbReference type="SUPFAM" id="SSF101790">
    <property type="entry name" value="Aminomethyltransferase beta-barrel domain"/>
    <property type="match status" value="1"/>
</dbReference>
<dbReference type="Gene3D" id="3.30.70.1400">
    <property type="entry name" value="Aminomethyltransferase beta-barrel domains"/>
    <property type="match status" value="1"/>
</dbReference>
<dbReference type="SUPFAM" id="SSF103025">
    <property type="entry name" value="Folate-binding domain"/>
    <property type="match status" value="1"/>
</dbReference>
<dbReference type="InterPro" id="IPR032503">
    <property type="entry name" value="FAO_M"/>
</dbReference>
<dbReference type="SUPFAM" id="SSF51905">
    <property type="entry name" value="FAD/NAD(P)-binding domain"/>
    <property type="match status" value="1"/>
</dbReference>
<dbReference type="Pfam" id="PF16350">
    <property type="entry name" value="FAO_M"/>
    <property type="match status" value="1"/>
</dbReference>
<dbReference type="AlphaFoldDB" id="A0A077LYB0"/>
<dbReference type="PANTHER" id="PTHR43757">
    <property type="entry name" value="AMINOMETHYLTRANSFERASE"/>
    <property type="match status" value="1"/>
</dbReference>
<protein>
    <submittedName>
        <fullName evidence="6">Putative glycine cleavage system T protein</fullName>
    </submittedName>
</protein>
<gene>
    <name evidence="6" type="primary">MLR</name>
    <name evidence="6" type="ORF">BN12_1550004</name>
</gene>
<dbReference type="Proteomes" id="UP000035721">
    <property type="component" value="Unassembled WGS sequence"/>
</dbReference>
<dbReference type="InterPro" id="IPR029043">
    <property type="entry name" value="GcvT/YgfZ_C"/>
</dbReference>
<dbReference type="Pfam" id="PF08669">
    <property type="entry name" value="GCV_T_C"/>
    <property type="match status" value="1"/>
</dbReference>
<dbReference type="Pfam" id="PF01266">
    <property type="entry name" value="DAO"/>
    <property type="match status" value="1"/>
</dbReference>
<proteinExistence type="inferred from homology"/>
<feature type="domain" description="GCVT N-terminal" evidence="3">
    <location>
        <begin position="443"/>
        <end position="719"/>
    </location>
</feature>
<evidence type="ECO:0000259" key="3">
    <source>
        <dbReference type="Pfam" id="PF01571"/>
    </source>
</evidence>
<feature type="domain" description="FAD dependent oxidoreductase" evidence="2">
    <location>
        <begin position="29"/>
        <end position="383"/>
    </location>
</feature>
<dbReference type="InterPro" id="IPR006076">
    <property type="entry name" value="FAD-dep_OxRdtase"/>
</dbReference>
<dbReference type="EMBL" id="CAJB01000063">
    <property type="protein sequence ID" value="CCH76935.1"/>
    <property type="molecule type" value="Genomic_DNA"/>
</dbReference>
<dbReference type="Gene3D" id="3.50.50.60">
    <property type="entry name" value="FAD/NAD(P)-binding domain"/>
    <property type="match status" value="1"/>
</dbReference>
<name>A0A077LYB0_9MICO</name>
<sequence>MDRLVDKNLTATVFAPDAQERTLPARARTVVIGAGIVGTSAAYHLAEGGDTDVLLLDRNVVGSGTTWHAAGLASSLRSTPAMTELAAYGIATYRRLQADTGIDVSFTQCGSLLLARTEGRLDELRHTAAVSRQMGIPVALVSPQEVVDRWPLATAEGLVGALWQPDDGHVNPGHVAVAFAKLAHERGVTIRENVRVTGIRRRAGVVTGVTTDLGDVECDRVLLAAGLWTRDLAALAGAGVPLYAAEHVHVRTAPVADADPGLPVLRDLDGYLYVRPESGCLLVGAFEPDGIPRAVGDIDAGGFAEFPPAWDHFAPVRALAEQRVPVLRRTAYERFLNAPESFTPDASFCLGETAEVAGLYVAAGFNSQGIIFGPGAGRAVAEWMSTGSPTFDAASVDVQRFARQQSNRRYLHARTREGLGRLYAMHWPHLQPVTARGVRRSPLHDRLAAAGACFGETTGWERANWFAATGTEPRYEYAYGRQNWFDAAAEEHRAARESVALFDLSSFAKVEVAGPDALEVLQEACTADVDLPVGRVRYTLMLNEGGGIELDGTVVRLGEQRFWVITPAFAQHKTFGRLDRLARGRAAAVVDVTAGYATIGVMGPRSRELMSRVSPEDWSDEAQRYTWAREVEIADTYAHCVRVSFVGELGYEIYPSADQAVNVYDALVTAGAELGLRHAGYHALDSLRCEKGYRHLGHDIGPHDDPYAAGLGFTVSMRKPHRFVGREALEQRRGAPRDRRTVHVALRDPEGLLLHDESILHEGRVVGRVTSGSYGHTIGRACGVGYVEADLPDDAHVTVDCAGTEYAADVSSTPFYDPAGSRLTG</sequence>
<dbReference type="InterPro" id="IPR027266">
    <property type="entry name" value="TrmE/GcvT-like"/>
</dbReference>
<reference evidence="6 7" key="1">
    <citation type="journal article" date="2013" name="ISME J.">
        <title>A metabolic model for members of the genus Tetrasphaera involved in enhanced biological phosphorus removal.</title>
        <authorList>
            <person name="Kristiansen R."/>
            <person name="Nguyen H.T.T."/>
            <person name="Saunders A.M."/>
            <person name="Nielsen J.L."/>
            <person name="Wimmer R."/>
            <person name="Le V.Q."/>
            <person name="McIlroy S.J."/>
            <person name="Petrovski S."/>
            <person name="Seviour R.J."/>
            <person name="Calteau A."/>
            <person name="Nielsen K.L."/>
            <person name="Nielsen P.H."/>
        </authorList>
    </citation>
    <scope>NUCLEOTIDE SEQUENCE [LARGE SCALE GENOMIC DNA]</scope>
    <source>
        <strain evidence="6 7">T1-X7</strain>
    </source>
</reference>
<dbReference type="PANTHER" id="PTHR43757:SF15">
    <property type="entry name" value="PYRUVATE DEHYDROGENASE PHOSPHATASE REGULATORY SUBUNIT, MITOCHONDRIAL-LIKE"/>
    <property type="match status" value="1"/>
</dbReference>
<evidence type="ECO:0000313" key="7">
    <source>
        <dbReference type="Proteomes" id="UP000035721"/>
    </source>
</evidence>
<dbReference type="Pfam" id="PF01571">
    <property type="entry name" value="GCV_T"/>
    <property type="match status" value="1"/>
</dbReference>
<dbReference type="Gene3D" id="3.30.9.10">
    <property type="entry name" value="D-Amino Acid Oxidase, subunit A, domain 2"/>
    <property type="match status" value="1"/>
</dbReference>
<dbReference type="SUPFAM" id="SSF54373">
    <property type="entry name" value="FAD-linked reductases, C-terminal domain"/>
    <property type="match status" value="1"/>
</dbReference>
<dbReference type="Gene3D" id="2.40.30.110">
    <property type="entry name" value="Aminomethyltransferase beta-barrel domains"/>
    <property type="match status" value="1"/>
</dbReference>
<feature type="domain" description="Aminomethyltransferase C-terminal" evidence="4">
    <location>
        <begin position="739"/>
        <end position="817"/>
    </location>
</feature>
<comment type="similarity">
    <text evidence="1">Belongs to the GcvT family.</text>
</comment>
<dbReference type="InterPro" id="IPR028896">
    <property type="entry name" value="GcvT/YgfZ/DmdA"/>
</dbReference>
<feature type="domain" description="FAD dependent oxidoreductase central" evidence="5">
    <location>
        <begin position="386"/>
        <end position="441"/>
    </location>
</feature>
<evidence type="ECO:0000259" key="2">
    <source>
        <dbReference type="Pfam" id="PF01266"/>
    </source>
</evidence>
<evidence type="ECO:0000313" key="6">
    <source>
        <dbReference type="EMBL" id="CCH76935.1"/>
    </source>
</evidence>
<accession>A0A077LYB0</accession>
<dbReference type="STRING" id="1194083.BN12_1550004"/>
<organism evidence="6 7">
    <name type="scientific">Nostocoides japonicum T1-X7</name>
    <dbReference type="NCBI Taxonomy" id="1194083"/>
    <lineage>
        <taxon>Bacteria</taxon>
        <taxon>Bacillati</taxon>
        <taxon>Actinomycetota</taxon>
        <taxon>Actinomycetes</taxon>
        <taxon>Micrococcales</taxon>
        <taxon>Intrasporangiaceae</taxon>
        <taxon>Nostocoides</taxon>
    </lineage>
</organism>
<evidence type="ECO:0000256" key="1">
    <source>
        <dbReference type="ARBA" id="ARBA00008609"/>
    </source>
</evidence>
<dbReference type="OrthoDB" id="2055370at2"/>
<dbReference type="Gene3D" id="3.30.1360.120">
    <property type="entry name" value="Probable tRNA modification gtpase trme, domain 1"/>
    <property type="match status" value="1"/>
</dbReference>
<dbReference type="InterPro" id="IPR006222">
    <property type="entry name" value="GCVT_N"/>
</dbReference>
<dbReference type="InterPro" id="IPR013977">
    <property type="entry name" value="GcvT_C"/>
</dbReference>